<protein>
    <submittedName>
        <fullName evidence="3">Uncharacterized protein</fullName>
    </submittedName>
</protein>
<comment type="caution">
    <text evidence="3">The sequence shown here is derived from an EMBL/GenBank/DDBJ whole genome shotgun (WGS) entry which is preliminary data.</text>
</comment>
<keyword evidence="4" id="KW-1185">Reference proteome</keyword>
<name>A0A8K0D8Q4_IGNLU</name>
<dbReference type="OrthoDB" id="6763697at2759"/>
<evidence type="ECO:0000313" key="4">
    <source>
        <dbReference type="Proteomes" id="UP000801492"/>
    </source>
</evidence>
<feature type="signal peptide" evidence="2">
    <location>
        <begin position="1"/>
        <end position="18"/>
    </location>
</feature>
<feature type="region of interest" description="Disordered" evidence="1">
    <location>
        <begin position="1017"/>
        <end position="1040"/>
    </location>
</feature>
<organism evidence="3 4">
    <name type="scientific">Ignelater luminosus</name>
    <name type="common">Cucubano</name>
    <name type="synonym">Pyrophorus luminosus</name>
    <dbReference type="NCBI Taxonomy" id="2038154"/>
    <lineage>
        <taxon>Eukaryota</taxon>
        <taxon>Metazoa</taxon>
        <taxon>Ecdysozoa</taxon>
        <taxon>Arthropoda</taxon>
        <taxon>Hexapoda</taxon>
        <taxon>Insecta</taxon>
        <taxon>Pterygota</taxon>
        <taxon>Neoptera</taxon>
        <taxon>Endopterygota</taxon>
        <taxon>Coleoptera</taxon>
        <taxon>Polyphaga</taxon>
        <taxon>Elateriformia</taxon>
        <taxon>Elateroidea</taxon>
        <taxon>Elateridae</taxon>
        <taxon>Agrypninae</taxon>
        <taxon>Pyrophorini</taxon>
        <taxon>Ignelater</taxon>
    </lineage>
</organism>
<gene>
    <name evidence="3" type="ORF">ILUMI_07100</name>
</gene>
<keyword evidence="2" id="KW-0732">Signal</keyword>
<feature type="compositionally biased region" description="Polar residues" evidence="1">
    <location>
        <begin position="1017"/>
        <end position="1027"/>
    </location>
</feature>
<dbReference type="Proteomes" id="UP000801492">
    <property type="component" value="Unassembled WGS sequence"/>
</dbReference>
<dbReference type="EMBL" id="VTPC01003059">
    <property type="protein sequence ID" value="KAF2899072.1"/>
    <property type="molecule type" value="Genomic_DNA"/>
</dbReference>
<feature type="compositionally biased region" description="Polar residues" evidence="1">
    <location>
        <begin position="584"/>
        <end position="598"/>
    </location>
</feature>
<feature type="chain" id="PRO_5035421069" evidence="2">
    <location>
        <begin position="19"/>
        <end position="1297"/>
    </location>
</feature>
<sequence>MQFLCCFLVSLLVVGVYSNCGCLKCNPDTLQVASPPGSPVKVIYKTPPCHCPTNHPYSVQIPVAPLSPCNFRCYGYRVKRQRVPSVAPCPIPRDYNVQIQIPVNPKPNNYIVGLVAAPDRIVLPGPPPSACPPPGAPAPIPPISFETLQLADAKPDFFYLPKEPSCGCSRYARHIFMPKKSPDILKTFRKDPYLPATPISGTATYFYWKNQKKSPIIRKTYSRIFHPSQAGITIEDELKYDYRTPLTSHINSLEPNFFGDEYNSKTRFLNVIRHTPMNPRKQILYTPEDFIYPEIYFSHLNFPKELFHHQHSRPTANNIFKVHHRFVKPQISNFSNFYNLNNAFGNHQTIQPSVLKEIHLKKVKLENPIHHTPNEKLKTNLFQRNSAFDSDKTSLLPQNFPIKISIHIPRSHLNKSIFPENQTVESSNNVAADTVEIVNKRNLEFPDQEIDVPQQTAQNKFVDNKSKEVNSTKDPFIKRGFHNIRFSISPNQQKISYLEQLFLTNKDSKHRFVINSKTVELSNLDKYKYETEPEKEISEDIAAARQRRAINMKLLSMKPENPPKFLRKYSLRRNEKVASPYQTKQVNTAKKNKMSSPLKQKKSRLNPNKSKNNIIKANLKKTNTIIKQWLLKLKPLNPPEIQIPKFPESVNKQWWMDEENFEEKPEKKKTLKGFKNLRRLKRAIRQKENDIIPYFTLPEVNKKGINKKDALETKRKSPADSFLMPLNFEHILHPTPMLHLLNAPIRYLNHIHKLRSHVNPVVSAFPKVMQASKKYLLGLVKECGKNFFKLGTSFVKDISSLKKLKLLPKLRHKRSNQKEKLVPEEVNMETKISKKNKWNEDYFNKKHKMFQYQNQLNIKEEGGKSNHSYNRHEDIVNDIMLILSDILHNHKLLKQNQYDVVNHNNYNNLQEIEKHVNIEDITQSFLSGLAIAQKTSRGLETKDSLLPQRSKREIFRNGNYYSKLFRKSSPIKLQKYKRETKAENEMDKFLGSSKDDKEVKRFMRYLESPKDFLIQTEASVNKSQSSTQERKKRSASQNSDTKLKVLPSQVLNEEKQKTLNLSELDIQRQIIKENIGKILKRIRTIKNYEALEDLETYKGLSKLQKLKLNIVIQLILRRVENFIVMKKEAETLKNTVFEQIIDKLYNQRYISSNDWIRKLILLQKFHCIIRNINPEQQNNLQIDFLKTLSFIPEKNEEEILNSIRATKTREIKRLNDAAQHLKLALNSGNEENIRKVAKVSWAISNVEKLQKDSIVELHKKIIEGLQIRKELKILFDLQRQLEMFEDKETPLIEDLEK</sequence>
<evidence type="ECO:0000313" key="3">
    <source>
        <dbReference type="EMBL" id="KAF2899072.1"/>
    </source>
</evidence>
<proteinExistence type="predicted"/>
<evidence type="ECO:0000256" key="1">
    <source>
        <dbReference type="SAM" id="MobiDB-lite"/>
    </source>
</evidence>
<accession>A0A8K0D8Q4</accession>
<feature type="region of interest" description="Disordered" evidence="1">
    <location>
        <begin position="584"/>
        <end position="609"/>
    </location>
</feature>
<reference evidence="3" key="1">
    <citation type="submission" date="2019-08" db="EMBL/GenBank/DDBJ databases">
        <title>The genome of the North American firefly Photinus pyralis.</title>
        <authorList>
            <consortium name="Photinus pyralis genome working group"/>
            <person name="Fallon T.R."/>
            <person name="Sander Lower S.E."/>
            <person name="Weng J.-K."/>
        </authorList>
    </citation>
    <scope>NUCLEOTIDE SEQUENCE</scope>
    <source>
        <strain evidence="3">TRF0915ILg1</strain>
        <tissue evidence="3">Whole body</tissue>
    </source>
</reference>
<evidence type="ECO:0000256" key="2">
    <source>
        <dbReference type="SAM" id="SignalP"/>
    </source>
</evidence>